<gene>
    <name evidence="1" type="ORF">BPO_1244</name>
</gene>
<accession>A0AAU0F3F8</accession>
<organism evidence="1 2">
    <name type="scientific">Bergeyella porcorum</name>
    <dbReference type="NCBI Taxonomy" id="1735111"/>
    <lineage>
        <taxon>Bacteria</taxon>
        <taxon>Pseudomonadati</taxon>
        <taxon>Bacteroidota</taxon>
        <taxon>Flavobacteriia</taxon>
        <taxon>Flavobacteriales</taxon>
        <taxon>Weeksellaceae</taxon>
        <taxon>Bergeyella</taxon>
    </lineage>
</organism>
<name>A0AAU0F3F8_9FLAO</name>
<keyword evidence="2" id="KW-1185">Reference proteome</keyword>
<dbReference type="KEGG" id="bpor:BPO_1244"/>
<reference evidence="1" key="1">
    <citation type="submission" date="2023-10" db="EMBL/GenBank/DDBJ databases">
        <title>Characterization and whole genome sequencing of a novel strain of Bergeyella porcorum QD2021 isolated from pig.</title>
        <authorList>
            <person name="Liu G."/>
            <person name="Chen C."/>
            <person name="Han X."/>
        </authorList>
    </citation>
    <scope>NUCLEOTIDE SEQUENCE</scope>
    <source>
        <strain evidence="1">QD2021</strain>
    </source>
</reference>
<protein>
    <submittedName>
        <fullName evidence="1">Uncharacterized protein</fullName>
    </submittedName>
</protein>
<dbReference type="Proteomes" id="UP001432059">
    <property type="component" value="Chromosome"/>
</dbReference>
<dbReference type="EMBL" id="CP136426">
    <property type="protein sequence ID" value="WOC51891.1"/>
    <property type="molecule type" value="Genomic_DNA"/>
</dbReference>
<dbReference type="AlphaFoldDB" id="A0AAU0F3F8"/>
<sequence length="84" mass="9146">MVTGHLVAQGQGFDFAKGNASVKGHLAAFDYNQYRYRNVNLNANSTEVPIKFHLNSKDPNAQLNLLASGVYNEHQPTVNLSAAS</sequence>
<evidence type="ECO:0000313" key="1">
    <source>
        <dbReference type="EMBL" id="WOC51891.1"/>
    </source>
</evidence>
<proteinExistence type="predicted"/>
<evidence type="ECO:0000313" key="2">
    <source>
        <dbReference type="Proteomes" id="UP001432059"/>
    </source>
</evidence>
<dbReference type="RefSeq" id="WP_327983567.1">
    <property type="nucleotide sequence ID" value="NZ_CP136426.1"/>
</dbReference>